<keyword evidence="2" id="KW-0732">Signal</keyword>
<dbReference type="Proteomes" id="UP000799537">
    <property type="component" value="Unassembled WGS sequence"/>
</dbReference>
<dbReference type="AlphaFoldDB" id="A0A6A6CDH1"/>
<proteinExistence type="predicted"/>
<evidence type="ECO:0000313" key="4">
    <source>
        <dbReference type="Proteomes" id="UP000799537"/>
    </source>
</evidence>
<name>A0A6A6CDH1_ZASCE</name>
<organism evidence="3 4">
    <name type="scientific">Zasmidium cellare ATCC 36951</name>
    <dbReference type="NCBI Taxonomy" id="1080233"/>
    <lineage>
        <taxon>Eukaryota</taxon>
        <taxon>Fungi</taxon>
        <taxon>Dikarya</taxon>
        <taxon>Ascomycota</taxon>
        <taxon>Pezizomycotina</taxon>
        <taxon>Dothideomycetes</taxon>
        <taxon>Dothideomycetidae</taxon>
        <taxon>Mycosphaerellales</taxon>
        <taxon>Mycosphaerellaceae</taxon>
        <taxon>Zasmidium</taxon>
    </lineage>
</organism>
<keyword evidence="4" id="KW-1185">Reference proteome</keyword>
<dbReference type="OrthoDB" id="3643156at2759"/>
<evidence type="ECO:0000256" key="1">
    <source>
        <dbReference type="SAM" id="MobiDB-lite"/>
    </source>
</evidence>
<dbReference type="GeneID" id="54566836"/>
<sequence>MSAKMATWLLIASISFLLCFATPSAQAASLMGPVAVQPQEYYRPSPLPRCEECPSVDQLRAPGIGLALEIDHGTAVVRLHEWELYDVALIEGDADFTALMRKYATGPINRRLSNKLLGRPATPETAILASIVSKLIKATQTWLDDEHAVAAAVLSSPDHIALTDEEIGDVFDYLKINNLMKVNDPNPLYQLYATSAAYAGYGKGLCHTYTDAYECEREEWKFPEQRVLHVDLNLEALSGTIKGLQTAKDGSVSASFVDPDLGLVRLVLPAADDTEQYWTAVSNRIRELAKTLERYVYMPYVTQLLLTGPSATNERFQAAVREALHDLVRDENVLDVLEHDNMVASKSNEWKSLFTFATARGAAEIAKRRQGGPVNCAQSDECRRRREDVHGEPQPALVKQRPEL</sequence>
<dbReference type="EMBL" id="ML993607">
    <property type="protein sequence ID" value="KAF2163739.1"/>
    <property type="molecule type" value="Genomic_DNA"/>
</dbReference>
<feature type="signal peptide" evidence="2">
    <location>
        <begin position="1"/>
        <end position="27"/>
    </location>
</feature>
<reference evidence="3" key="1">
    <citation type="journal article" date="2020" name="Stud. Mycol.">
        <title>101 Dothideomycetes genomes: a test case for predicting lifestyles and emergence of pathogens.</title>
        <authorList>
            <person name="Haridas S."/>
            <person name="Albert R."/>
            <person name="Binder M."/>
            <person name="Bloem J."/>
            <person name="Labutti K."/>
            <person name="Salamov A."/>
            <person name="Andreopoulos B."/>
            <person name="Baker S."/>
            <person name="Barry K."/>
            <person name="Bills G."/>
            <person name="Bluhm B."/>
            <person name="Cannon C."/>
            <person name="Castanera R."/>
            <person name="Culley D."/>
            <person name="Daum C."/>
            <person name="Ezra D."/>
            <person name="Gonzalez J."/>
            <person name="Henrissat B."/>
            <person name="Kuo A."/>
            <person name="Liang C."/>
            <person name="Lipzen A."/>
            <person name="Lutzoni F."/>
            <person name="Magnuson J."/>
            <person name="Mondo S."/>
            <person name="Nolan M."/>
            <person name="Ohm R."/>
            <person name="Pangilinan J."/>
            <person name="Park H.-J."/>
            <person name="Ramirez L."/>
            <person name="Alfaro M."/>
            <person name="Sun H."/>
            <person name="Tritt A."/>
            <person name="Yoshinaga Y."/>
            <person name="Zwiers L.-H."/>
            <person name="Turgeon B."/>
            <person name="Goodwin S."/>
            <person name="Spatafora J."/>
            <person name="Crous P."/>
            <person name="Grigoriev I."/>
        </authorList>
    </citation>
    <scope>NUCLEOTIDE SEQUENCE</scope>
    <source>
        <strain evidence="3">ATCC 36951</strain>
    </source>
</reference>
<feature type="chain" id="PRO_5025519459" evidence="2">
    <location>
        <begin position="28"/>
        <end position="404"/>
    </location>
</feature>
<feature type="compositionally biased region" description="Basic and acidic residues" evidence="1">
    <location>
        <begin position="380"/>
        <end position="391"/>
    </location>
</feature>
<gene>
    <name evidence="3" type="ORF">M409DRAFT_57229</name>
</gene>
<evidence type="ECO:0000313" key="3">
    <source>
        <dbReference type="EMBL" id="KAF2163739.1"/>
    </source>
</evidence>
<evidence type="ECO:0000256" key="2">
    <source>
        <dbReference type="SAM" id="SignalP"/>
    </source>
</evidence>
<protein>
    <submittedName>
        <fullName evidence="3">Uncharacterized protein</fullName>
    </submittedName>
</protein>
<accession>A0A6A6CDH1</accession>
<feature type="region of interest" description="Disordered" evidence="1">
    <location>
        <begin position="373"/>
        <end position="404"/>
    </location>
</feature>
<dbReference type="RefSeq" id="XP_033664628.1">
    <property type="nucleotide sequence ID" value="XM_033813564.1"/>
</dbReference>